<accession>A0ACB6Q9M5</accession>
<dbReference type="EMBL" id="MU003548">
    <property type="protein sequence ID" value="KAF2463614.1"/>
    <property type="molecule type" value="Genomic_DNA"/>
</dbReference>
<comment type="caution">
    <text evidence="1">The sequence shown here is derived from an EMBL/GenBank/DDBJ whole genome shotgun (WGS) entry which is preliminary data.</text>
</comment>
<dbReference type="Proteomes" id="UP000799755">
    <property type="component" value="Unassembled WGS sequence"/>
</dbReference>
<gene>
    <name evidence="1" type="ORF">BDR25DRAFT_307649</name>
</gene>
<proteinExistence type="predicted"/>
<evidence type="ECO:0000313" key="1">
    <source>
        <dbReference type="EMBL" id="KAF2463614.1"/>
    </source>
</evidence>
<name>A0ACB6Q9M5_9PLEO</name>
<keyword evidence="2" id="KW-1185">Reference proteome</keyword>
<organism evidence="1 2">
    <name type="scientific">Lindgomyces ingoldianus</name>
    <dbReference type="NCBI Taxonomy" id="673940"/>
    <lineage>
        <taxon>Eukaryota</taxon>
        <taxon>Fungi</taxon>
        <taxon>Dikarya</taxon>
        <taxon>Ascomycota</taxon>
        <taxon>Pezizomycotina</taxon>
        <taxon>Dothideomycetes</taxon>
        <taxon>Pleosporomycetidae</taxon>
        <taxon>Pleosporales</taxon>
        <taxon>Lindgomycetaceae</taxon>
        <taxon>Lindgomyces</taxon>
    </lineage>
</organism>
<evidence type="ECO:0000313" key="2">
    <source>
        <dbReference type="Proteomes" id="UP000799755"/>
    </source>
</evidence>
<protein>
    <submittedName>
        <fullName evidence="1">HAD-like protein</fullName>
    </submittedName>
</protein>
<sequence length="434" mass="48736">MAEQRAPPTNGKSHEADAEDSSQNHGELNQTSEGHVPQASANTVPWSHPLPFRSPAQYANPYAYPGLFGNMYNWQPSQHYLVPASVQSPYAFTQHASFSQHPSLWHHYGQGLPPSTYQPAAQMMSRHQDPTSQHVLGQEDVQEESGQDSVDSNARASTEYTTPASTVFRKRKNKAEEKGQAKNGSKAQKPLKRDAKIMLPPPQPTEQYLAAATLEPFVIDPPQPVLVVLDLNGTLIYRPNRHRPTHLIARPFLKPFLRYLFENFAVMVWSSAKPANVNPIVKNVLDEDLQSMLTACWGRDTFGLAPHHYSMNVQVYKDLSKIWSSTVQEKHPDYEYGGCFGQHNTVLIDDSALKANAQPHNLIEVPEFLATPEQMKEDVLREVAGYLNVLKMQTDVSTFIKKWPFKADGTWMLDWDDATAEGGELDHKVSLQTN</sequence>
<reference evidence="1" key="1">
    <citation type="journal article" date="2020" name="Stud. Mycol.">
        <title>101 Dothideomycetes genomes: a test case for predicting lifestyles and emergence of pathogens.</title>
        <authorList>
            <person name="Haridas S."/>
            <person name="Albert R."/>
            <person name="Binder M."/>
            <person name="Bloem J."/>
            <person name="Labutti K."/>
            <person name="Salamov A."/>
            <person name="Andreopoulos B."/>
            <person name="Baker S."/>
            <person name="Barry K."/>
            <person name="Bills G."/>
            <person name="Bluhm B."/>
            <person name="Cannon C."/>
            <person name="Castanera R."/>
            <person name="Culley D."/>
            <person name="Daum C."/>
            <person name="Ezra D."/>
            <person name="Gonzalez J."/>
            <person name="Henrissat B."/>
            <person name="Kuo A."/>
            <person name="Liang C."/>
            <person name="Lipzen A."/>
            <person name="Lutzoni F."/>
            <person name="Magnuson J."/>
            <person name="Mondo S."/>
            <person name="Nolan M."/>
            <person name="Ohm R."/>
            <person name="Pangilinan J."/>
            <person name="Park H.-J."/>
            <person name="Ramirez L."/>
            <person name="Alfaro M."/>
            <person name="Sun H."/>
            <person name="Tritt A."/>
            <person name="Yoshinaga Y."/>
            <person name="Zwiers L.-H."/>
            <person name="Turgeon B."/>
            <person name="Goodwin S."/>
            <person name="Spatafora J."/>
            <person name="Crous P."/>
            <person name="Grigoriev I."/>
        </authorList>
    </citation>
    <scope>NUCLEOTIDE SEQUENCE</scope>
    <source>
        <strain evidence="1">ATCC 200398</strain>
    </source>
</reference>